<feature type="compositionally biased region" description="Basic and acidic residues" evidence="1">
    <location>
        <begin position="298"/>
        <end position="317"/>
    </location>
</feature>
<evidence type="ECO:0000256" key="1">
    <source>
        <dbReference type="SAM" id="MobiDB-lite"/>
    </source>
</evidence>
<evidence type="ECO:0000313" key="3">
    <source>
        <dbReference type="Proteomes" id="UP000015347"/>
    </source>
</evidence>
<dbReference type="eggNOG" id="COG1388">
    <property type="taxonomic scope" value="Bacteria"/>
</dbReference>
<proteinExistence type="predicted"/>
<protein>
    <submittedName>
        <fullName evidence="2">DotC protein</fullName>
    </submittedName>
</protein>
<dbReference type="EMBL" id="APVH01000042">
    <property type="protein sequence ID" value="EPX78065.1"/>
    <property type="molecule type" value="Genomic_DNA"/>
</dbReference>
<dbReference type="Pfam" id="PF16932">
    <property type="entry name" value="T4SS_TraI"/>
    <property type="match status" value="1"/>
</dbReference>
<organism evidence="2 3">
    <name type="scientific">Salipiger mucosus DSM 16094</name>
    <dbReference type="NCBI Taxonomy" id="1123237"/>
    <lineage>
        <taxon>Bacteria</taxon>
        <taxon>Pseudomonadati</taxon>
        <taxon>Pseudomonadota</taxon>
        <taxon>Alphaproteobacteria</taxon>
        <taxon>Rhodobacterales</taxon>
        <taxon>Roseobacteraceae</taxon>
        <taxon>Salipiger</taxon>
    </lineage>
</organism>
<comment type="caution">
    <text evidence="2">The sequence shown here is derived from an EMBL/GenBank/DDBJ whole genome shotgun (WGS) entry which is preliminary data.</text>
</comment>
<gene>
    <name evidence="2" type="ORF">Salmuc_03387</name>
</gene>
<dbReference type="STRING" id="1123237.Salmuc_03387"/>
<evidence type="ECO:0000313" key="2">
    <source>
        <dbReference type="EMBL" id="EPX78065.1"/>
    </source>
</evidence>
<dbReference type="HOGENOM" id="CLU_068868_2_0_5"/>
<feature type="region of interest" description="Disordered" evidence="1">
    <location>
        <begin position="286"/>
        <end position="317"/>
    </location>
</feature>
<feature type="region of interest" description="Disordered" evidence="1">
    <location>
        <begin position="1"/>
        <end position="74"/>
    </location>
</feature>
<dbReference type="InterPro" id="IPR031618">
    <property type="entry name" value="T4SS_TraI"/>
</dbReference>
<dbReference type="Proteomes" id="UP000015347">
    <property type="component" value="Unassembled WGS sequence"/>
</dbReference>
<dbReference type="AlphaFoldDB" id="S9RIY1"/>
<feature type="compositionally biased region" description="Basic and acidic residues" evidence="1">
    <location>
        <begin position="29"/>
        <end position="42"/>
    </location>
</feature>
<feature type="compositionally biased region" description="Acidic residues" evidence="1">
    <location>
        <begin position="57"/>
        <end position="67"/>
    </location>
</feature>
<accession>S9RIY1</accession>
<sequence>MPFDTAPKISSAHQMGRDSKARMPGPRADVNEGARHLEDITKAETSSLGELQSIEPLGDELEEDASEEDKLRRPAIKETAQSYGARGGLAHATRQTNLMLRERADKLDQIYDFRKVMIRGPDNSVVMPPVISDAEDTYELSDAGKTVRVADTVYEIISQARFSPVPPMWHSYLLREYSTPKRPPDEILPRTDGEREIWEHHVEEGWKAGVKQANEIFQADLNELDRDYSGMLKFTELLAEGKVSAPVVSKAPMGVTGTGAGMRVNDRAIRITRDPQLQTDSSLWVPTITNGSAGEYARPNDEDSEIHDYPNDADRQY</sequence>
<keyword evidence="3" id="KW-1185">Reference proteome</keyword>
<reference evidence="3" key="1">
    <citation type="journal article" date="2014" name="Stand. Genomic Sci.">
        <title>Genome sequence of the exopolysaccharide-producing Salipiger mucosus type strain (DSM 16094(T)), a moderately halophilic member of the Roseobacter clade.</title>
        <authorList>
            <person name="Riedel T."/>
            <person name="Spring S."/>
            <person name="Fiebig A."/>
            <person name="Petersen J."/>
            <person name="Kyrpides N.C."/>
            <person name="Goker M."/>
            <person name="Klenk H.P."/>
        </authorList>
    </citation>
    <scope>NUCLEOTIDE SEQUENCE [LARGE SCALE GENOMIC DNA]</scope>
    <source>
        <strain evidence="3">DSM 16094</strain>
    </source>
</reference>
<name>S9RIY1_9RHOB</name>